<feature type="signal peptide" evidence="3">
    <location>
        <begin position="1"/>
        <end position="24"/>
    </location>
</feature>
<dbReference type="Proteomes" id="UP001139104">
    <property type="component" value="Unassembled WGS sequence"/>
</dbReference>
<feature type="region of interest" description="Disordered" evidence="2">
    <location>
        <begin position="256"/>
        <end position="275"/>
    </location>
</feature>
<dbReference type="EMBL" id="JAIVFP010000001">
    <property type="protein sequence ID" value="MCI4684570.1"/>
    <property type="molecule type" value="Genomic_DNA"/>
</dbReference>
<keyword evidence="6" id="KW-1185">Reference proteome</keyword>
<feature type="domain" description="Transglycosylase SLT" evidence="4">
    <location>
        <begin position="148"/>
        <end position="247"/>
    </location>
</feature>
<comment type="similarity">
    <text evidence="1">Belongs to the virb1 family.</text>
</comment>
<evidence type="ECO:0000313" key="5">
    <source>
        <dbReference type="EMBL" id="MCI4684570.1"/>
    </source>
</evidence>
<feature type="compositionally biased region" description="Pro residues" evidence="2">
    <location>
        <begin position="27"/>
        <end position="36"/>
    </location>
</feature>
<dbReference type="RefSeq" id="WP_243068461.1">
    <property type="nucleotide sequence ID" value="NZ_JAIVFK010000001.1"/>
</dbReference>
<comment type="caution">
    <text evidence="5">The sequence shown here is derived from an EMBL/GenBank/DDBJ whole genome shotgun (WGS) entry which is preliminary data.</text>
</comment>
<feature type="region of interest" description="Disordered" evidence="2">
    <location>
        <begin position="21"/>
        <end position="58"/>
    </location>
</feature>
<name>A0ABS9ZB55_9HYPH</name>
<reference evidence="5" key="1">
    <citation type="journal article" date="2022" name="ISME J.">
        <title>Identification of active gaseous-alkane degraders at natural gas seeps.</title>
        <authorList>
            <person name="Farhan Ul Haque M."/>
            <person name="Hernandez M."/>
            <person name="Crombie A.T."/>
            <person name="Murrell J.C."/>
        </authorList>
    </citation>
    <scope>NUCLEOTIDE SEQUENCE</scope>
    <source>
        <strain evidence="5">PC2</strain>
    </source>
</reference>
<proteinExistence type="inferred from homology"/>
<evidence type="ECO:0000313" key="6">
    <source>
        <dbReference type="Proteomes" id="UP001139104"/>
    </source>
</evidence>
<evidence type="ECO:0000256" key="2">
    <source>
        <dbReference type="SAM" id="MobiDB-lite"/>
    </source>
</evidence>
<dbReference type="SUPFAM" id="SSF53955">
    <property type="entry name" value="Lysozyme-like"/>
    <property type="match status" value="1"/>
</dbReference>
<gene>
    <name evidence="5" type="ORF">K2U94_17655</name>
</gene>
<dbReference type="Pfam" id="PF01464">
    <property type="entry name" value="SLT"/>
    <property type="match status" value="1"/>
</dbReference>
<dbReference type="InterPro" id="IPR023346">
    <property type="entry name" value="Lysozyme-like_dom_sf"/>
</dbReference>
<evidence type="ECO:0000256" key="3">
    <source>
        <dbReference type="SAM" id="SignalP"/>
    </source>
</evidence>
<dbReference type="InterPro" id="IPR008258">
    <property type="entry name" value="Transglycosylase_SLT_dom_1"/>
</dbReference>
<sequence>MTQSLPRLTLFAAIALAGSAPARAAPPKHPPLPPERPLFLNDPPAMPADPEAVQAAPPNAVTPQGVYREASLDGSSSVAEYAPAPAAASTPFGGLVVPGHPAPPPIAPARQAAVVPPPVAEGPYDPRPPQENVPAGFDVAERAGLAEMTRKYAMRNGVPLALIHRVIMRESKYCPQLIGRHRYYGLMQITPATARSMGYRGSAKGLLDAETNLKYASAYLANAWALSGGDMDRAVRLYAAGYYYTAKSKNMLSEMRDASSPPVQPTEALALAPPPAPPRPANIFEAMFGGASR</sequence>
<dbReference type="CDD" id="cd00254">
    <property type="entry name" value="LT-like"/>
    <property type="match status" value="1"/>
</dbReference>
<organism evidence="5 6">
    <name type="scientific">Candidatus Rhodoblastus alkanivorans</name>
    <dbReference type="NCBI Taxonomy" id="2954117"/>
    <lineage>
        <taxon>Bacteria</taxon>
        <taxon>Pseudomonadati</taxon>
        <taxon>Pseudomonadota</taxon>
        <taxon>Alphaproteobacteria</taxon>
        <taxon>Hyphomicrobiales</taxon>
        <taxon>Rhodoblastaceae</taxon>
        <taxon>Rhodoblastus</taxon>
    </lineage>
</organism>
<feature type="chain" id="PRO_5045641111" evidence="3">
    <location>
        <begin position="25"/>
        <end position="293"/>
    </location>
</feature>
<dbReference type="Gene3D" id="1.10.530.10">
    <property type="match status" value="1"/>
</dbReference>
<accession>A0ABS9ZB55</accession>
<evidence type="ECO:0000256" key="1">
    <source>
        <dbReference type="ARBA" id="ARBA00009387"/>
    </source>
</evidence>
<protein>
    <submittedName>
        <fullName evidence="5">Lytic transglycosylase domain-containing protein</fullName>
    </submittedName>
</protein>
<evidence type="ECO:0000259" key="4">
    <source>
        <dbReference type="Pfam" id="PF01464"/>
    </source>
</evidence>
<keyword evidence="3" id="KW-0732">Signal</keyword>